<dbReference type="SUPFAM" id="SSF51658">
    <property type="entry name" value="Xylose isomerase-like"/>
    <property type="match status" value="1"/>
</dbReference>
<dbReference type="InterPro" id="IPR036237">
    <property type="entry name" value="Xyl_isomerase-like_sf"/>
</dbReference>
<dbReference type="PANTHER" id="PTHR12110:SF53">
    <property type="entry name" value="BLR5974 PROTEIN"/>
    <property type="match status" value="1"/>
</dbReference>
<reference evidence="2 3" key="1">
    <citation type="submission" date="2023-07" db="EMBL/GenBank/DDBJ databases">
        <title>Genomic Encyclopedia of Type Strains, Phase IV (KMG-IV): sequencing the most valuable type-strain genomes for metagenomic binning, comparative biology and taxonomic classification.</title>
        <authorList>
            <person name="Goeker M."/>
        </authorList>
    </citation>
    <scope>NUCLEOTIDE SEQUENCE [LARGE SCALE GENOMIC DNA]</scope>
    <source>
        <strain evidence="2 3">DSM 16784</strain>
    </source>
</reference>
<gene>
    <name evidence="2" type="ORF">J2S15_003090</name>
</gene>
<comment type="caution">
    <text evidence="2">The sequence shown here is derived from an EMBL/GenBank/DDBJ whole genome shotgun (WGS) entry which is preliminary data.</text>
</comment>
<dbReference type="EMBL" id="JAUSUR010000006">
    <property type="protein sequence ID" value="MDQ0362336.1"/>
    <property type="molecule type" value="Genomic_DNA"/>
</dbReference>
<dbReference type="InterPro" id="IPR013022">
    <property type="entry name" value="Xyl_isomerase-like_TIM-brl"/>
</dbReference>
<evidence type="ECO:0000259" key="1">
    <source>
        <dbReference type="Pfam" id="PF01261"/>
    </source>
</evidence>
<dbReference type="InterPro" id="IPR050312">
    <property type="entry name" value="IolE/XylAMocC-like"/>
</dbReference>
<proteinExistence type="predicted"/>
<organism evidence="2 3">
    <name type="scientific">Breznakia pachnodae</name>
    <dbReference type="NCBI Taxonomy" id="265178"/>
    <lineage>
        <taxon>Bacteria</taxon>
        <taxon>Bacillati</taxon>
        <taxon>Bacillota</taxon>
        <taxon>Erysipelotrichia</taxon>
        <taxon>Erysipelotrichales</taxon>
        <taxon>Erysipelotrichaceae</taxon>
        <taxon>Breznakia</taxon>
    </lineage>
</organism>
<protein>
    <submittedName>
        <fullName evidence="2">Protein FrlC</fullName>
    </submittedName>
</protein>
<sequence length="277" mass="31927">MIKLCAMNGHYRFYELENFFQHIQSIGFKSAEIWTGPQHFFMDYQGYESVDKLKDLEEKYQIKIEVICPEQTNPKPNNMAAKSLQLQKHVYSYFTNAIDVANSIDAKIVLVTSGWAFLNEDSEEAFQRSVKMMKRLCKYAKSKQIYLAIESLQKDESLIVNSIPSLQRYREAVGSDQLKVCIDFGAMAGAGETIRDYFEAFGKDIIHIHFVDGSPVGHLAWGDGKRSMEEDIKELKLYGYDGLLSLESVNGIYYHKPYEADLKTMQKFNNIMKENKQ</sequence>
<keyword evidence="3" id="KW-1185">Reference proteome</keyword>
<evidence type="ECO:0000313" key="2">
    <source>
        <dbReference type="EMBL" id="MDQ0362336.1"/>
    </source>
</evidence>
<accession>A0ABU0E693</accession>
<name>A0ABU0E693_9FIRM</name>
<dbReference type="RefSeq" id="WP_307409864.1">
    <property type="nucleotide sequence ID" value="NZ_JAUSUR010000006.1"/>
</dbReference>
<feature type="domain" description="Xylose isomerase-like TIM barrel" evidence="1">
    <location>
        <begin position="20"/>
        <end position="263"/>
    </location>
</feature>
<evidence type="ECO:0000313" key="3">
    <source>
        <dbReference type="Proteomes" id="UP001230220"/>
    </source>
</evidence>
<dbReference type="Gene3D" id="3.20.20.150">
    <property type="entry name" value="Divalent-metal-dependent TIM barrel enzymes"/>
    <property type="match status" value="1"/>
</dbReference>
<dbReference type="PANTHER" id="PTHR12110">
    <property type="entry name" value="HYDROXYPYRUVATE ISOMERASE"/>
    <property type="match status" value="1"/>
</dbReference>
<dbReference type="Pfam" id="PF01261">
    <property type="entry name" value="AP_endonuc_2"/>
    <property type="match status" value="1"/>
</dbReference>
<dbReference type="Proteomes" id="UP001230220">
    <property type="component" value="Unassembled WGS sequence"/>
</dbReference>